<name>A0A2P5AU16_TREOI</name>
<dbReference type="EMBL" id="JXTC01000699">
    <property type="protein sequence ID" value="PON40039.1"/>
    <property type="molecule type" value="Genomic_DNA"/>
</dbReference>
<comment type="caution">
    <text evidence="1">The sequence shown here is derived from an EMBL/GenBank/DDBJ whole genome shotgun (WGS) entry which is preliminary data.</text>
</comment>
<gene>
    <name evidence="1" type="ORF">TorRG33x02_341360</name>
</gene>
<evidence type="ECO:0008006" key="3">
    <source>
        <dbReference type="Google" id="ProtNLM"/>
    </source>
</evidence>
<dbReference type="OrthoDB" id="10531570at2759"/>
<dbReference type="InParanoid" id="A0A2P5AU16"/>
<dbReference type="FunCoup" id="A0A2P5AU16">
    <property type="interactions" value="49"/>
</dbReference>
<dbReference type="InterPro" id="IPR040404">
    <property type="entry name" value="Phylloplanin-like"/>
</dbReference>
<reference evidence="2" key="1">
    <citation type="submission" date="2016-06" db="EMBL/GenBank/DDBJ databases">
        <title>Parallel loss of symbiosis genes in relatives of nitrogen-fixing non-legume Parasponia.</title>
        <authorList>
            <person name="Van Velzen R."/>
            <person name="Holmer R."/>
            <person name="Bu F."/>
            <person name="Rutten L."/>
            <person name="Van Zeijl A."/>
            <person name="Liu W."/>
            <person name="Santuari L."/>
            <person name="Cao Q."/>
            <person name="Sharma T."/>
            <person name="Shen D."/>
            <person name="Roswanjaya Y."/>
            <person name="Wardhani T."/>
            <person name="Kalhor M.S."/>
            <person name="Jansen J."/>
            <person name="Van den Hoogen J."/>
            <person name="Gungor B."/>
            <person name="Hartog M."/>
            <person name="Hontelez J."/>
            <person name="Verver J."/>
            <person name="Yang W.-C."/>
            <person name="Schijlen E."/>
            <person name="Repin R."/>
            <person name="Schilthuizen M."/>
            <person name="Schranz E."/>
            <person name="Heidstra R."/>
            <person name="Miyata K."/>
            <person name="Fedorova E."/>
            <person name="Kohlen W."/>
            <person name="Bisseling T."/>
            <person name="Smit S."/>
            <person name="Geurts R."/>
        </authorList>
    </citation>
    <scope>NUCLEOTIDE SEQUENCE [LARGE SCALE GENOMIC DNA]</scope>
    <source>
        <strain evidence="2">cv. RG33-2</strain>
    </source>
</reference>
<proteinExistence type="predicted"/>
<keyword evidence="2" id="KW-1185">Reference proteome</keyword>
<evidence type="ECO:0000313" key="2">
    <source>
        <dbReference type="Proteomes" id="UP000237000"/>
    </source>
</evidence>
<evidence type="ECO:0000313" key="1">
    <source>
        <dbReference type="EMBL" id="PON40039.1"/>
    </source>
</evidence>
<accession>A0A2P5AU16</accession>
<protein>
    <recommendedName>
        <fullName evidence="3">Pollen Ole e 1 allergen and extensin family protein</fullName>
    </recommendedName>
</protein>
<dbReference type="PANTHER" id="PTHR34458:SF11">
    <property type="entry name" value="MD-2-RELATED LIPID-RECOGNITION DOMAIN-CONTAINING PROTEIN"/>
    <property type="match status" value="1"/>
</dbReference>
<dbReference type="PANTHER" id="PTHR34458">
    <property type="entry name" value="POLLEN OLE E 1 ALLERGEN AND EXTENSIN FAMILY PROTEIN-RELATED"/>
    <property type="match status" value="1"/>
</dbReference>
<dbReference type="AlphaFoldDB" id="A0A2P5AU16"/>
<dbReference type="Proteomes" id="UP000237000">
    <property type="component" value="Unassembled WGS sequence"/>
</dbReference>
<sequence length="255" mass="27424">MSPVAHCFSPNHNLAANAPSPSNSNRLARVRIPGVLRCSVPPRNPPRIEPLVAGVNVVLSCDGGKTVIADAVTNTTGFFEVVFDSASSISFGGSNSDKCRIRPRLPIAGCSVSVPTGLVDDPFGAVQKILDKLLGTDNNVVSNGNDGDVVYSTGQSSYNQVYNGNSYYNPSTSSNDNHVVYTGQSSYDQSTVHDESVVYNGKSYYYPSTVNDDHVVYSGQSFYDQSAVLHDEPVLYNGDSSYYNDRSSMQDNIHA</sequence>
<organism evidence="1 2">
    <name type="scientific">Trema orientale</name>
    <name type="common">Charcoal tree</name>
    <name type="synonym">Celtis orientalis</name>
    <dbReference type="NCBI Taxonomy" id="63057"/>
    <lineage>
        <taxon>Eukaryota</taxon>
        <taxon>Viridiplantae</taxon>
        <taxon>Streptophyta</taxon>
        <taxon>Embryophyta</taxon>
        <taxon>Tracheophyta</taxon>
        <taxon>Spermatophyta</taxon>
        <taxon>Magnoliopsida</taxon>
        <taxon>eudicotyledons</taxon>
        <taxon>Gunneridae</taxon>
        <taxon>Pentapetalae</taxon>
        <taxon>rosids</taxon>
        <taxon>fabids</taxon>
        <taxon>Rosales</taxon>
        <taxon>Cannabaceae</taxon>
        <taxon>Trema</taxon>
    </lineage>
</organism>